<evidence type="ECO:0000313" key="3">
    <source>
        <dbReference type="Proteomes" id="UP001260534"/>
    </source>
</evidence>
<reference evidence="2 3" key="1">
    <citation type="submission" date="2023-01" db="EMBL/GenBank/DDBJ databases">
        <title>Xanthomonas hawaiianensis sp. nov. isolated from Araceae family in Hawaii.</title>
        <authorList>
            <person name="Chunag S.-C."/>
            <person name="Dobhal S."/>
            <person name="Alvarez A."/>
            <person name="Arif M."/>
        </authorList>
    </citation>
    <scope>NUCLEOTIDE SEQUENCE [LARGE SCALE GENOMIC DNA]</scope>
    <source>
        <strain evidence="2 3">A2111</strain>
    </source>
</reference>
<name>A0ABU2I8D8_9XANT</name>
<proteinExistence type="predicted"/>
<sequence length="237" mass="27325">MPRRPRLDLPGVAQHIVQRGNDRQPCFFIDIDRIRYLQDLRELSLKLDIAVHAYVLMTNHVHLLLTSKQAGTVSTLMQSLGRRYVCYINTQYRRTGTLWEGRYKSCLVQDETYLLRCYRYIELNPVRAGMVSDPADYRWSSHCCNGLGQANASVQPHGSYLAIAAADQRADHYRRFVLEAIDPDETAAIRLNLQRQFVLGNDRFREAIERQLGRRAGPAVRMGRPPKLRLLEEKSAL</sequence>
<dbReference type="InterPro" id="IPR002686">
    <property type="entry name" value="Transposase_17"/>
</dbReference>
<evidence type="ECO:0000313" key="2">
    <source>
        <dbReference type="EMBL" id="MDS9994406.1"/>
    </source>
</evidence>
<keyword evidence="3" id="KW-1185">Reference proteome</keyword>
<dbReference type="SUPFAM" id="SSF143422">
    <property type="entry name" value="Transposase IS200-like"/>
    <property type="match status" value="1"/>
</dbReference>
<dbReference type="InterPro" id="IPR036515">
    <property type="entry name" value="Transposase_17_sf"/>
</dbReference>
<dbReference type="Pfam" id="PF01797">
    <property type="entry name" value="Y1_Tnp"/>
    <property type="match status" value="1"/>
</dbReference>
<dbReference type="RefSeq" id="WP_209229645.1">
    <property type="nucleotide sequence ID" value="NZ_JAGHXG010000004.1"/>
</dbReference>
<gene>
    <name evidence="2" type="ORF">PNQ69_16700</name>
</gene>
<dbReference type="PANTHER" id="PTHR34322:SF2">
    <property type="entry name" value="TRANSPOSASE IS200-LIKE DOMAIN-CONTAINING PROTEIN"/>
    <property type="match status" value="1"/>
</dbReference>
<dbReference type="EMBL" id="JAQMHB010000001">
    <property type="protein sequence ID" value="MDS9994406.1"/>
    <property type="molecule type" value="Genomic_DNA"/>
</dbReference>
<accession>A0ABU2I8D8</accession>
<dbReference type="Gene3D" id="3.30.70.1290">
    <property type="entry name" value="Transposase IS200-like"/>
    <property type="match status" value="1"/>
</dbReference>
<dbReference type="SMART" id="SM01321">
    <property type="entry name" value="Y1_Tnp"/>
    <property type="match status" value="1"/>
</dbReference>
<comment type="caution">
    <text evidence="2">The sequence shown here is derived from an EMBL/GenBank/DDBJ whole genome shotgun (WGS) entry which is preliminary data.</text>
</comment>
<evidence type="ECO:0000259" key="1">
    <source>
        <dbReference type="SMART" id="SM01321"/>
    </source>
</evidence>
<feature type="domain" description="Transposase IS200-like" evidence="1">
    <location>
        <begin position="9"/>
        <end position="124"/>
    </location>
</feature>
<protein>
    <submittedName>
        <fullName evidence="2">Transposase</fullName>
    </submittedName>
</protein>
<organism evidence="2 3">
    <name type="scientific">Xanthomonas hawaiiensis</name>
    <dbReference type="NCBI Taxonomy" id="3003247"/>
    <lineage>
        <taxon>Bacteria</taxon>
        <taxon>Pseudomonadati</taxon>
        <taxon>Pseudomonadota</taxon>
        <taxon>Gammaproteobacteria</taxon>
        <taxon>Lysobacterales</taxon>
        <taxon>Lysobacteraceae</taxon>
        <taxon>Xanthomonas</taxon>
    </lineage>
</organism>
<dbReference type="PANTHER" id="PTHR34322">
    <property type="entry name" value="TRANSPOSASE, Y1_TNP DOMAIN-CONTAINING"/>
    <property type="match status" value="1"/>
</dbReference>
<dbReference type="Proteomes" id="UP001260534">
    <property type="component" value="Unassembled WGS sequence"/>
</dbReference>